<dbReference type="EMBL" id="JABSTU010000009">
    <property type="protein sequence ID" value="KAH8022559.1"/>
    <property type="molecule type" value="Genomic_DNA"/>
</dbReference>
<gene>
    <name evidence="1" type="ORF">HPB51_025656</name>
</gene>
<sequence length="200" mass="21516">MEADEDKDIIEVMRRKPEQEADDIVVYEVHDSDSECSVVDGSSMLIADSSAVADDVSILEIVDSHARNSVSTGVNVDPEDKGSQPLYRGSLWESAVSVPRDAPEQLLARSVGPGSSVLLDSAMASGLAICRSAIAVMPTSAIQLLLRPTELMLNQPIELAGEMAGENPLPAQVIESQIMRGNQLYAQRTQSKKTLPNELL</sequence>
<evidence type="ECO:0000313" key="1">
    <source>
        <dbReference type="EMBL" id="KAH8022559.1"/>
    </source>
</evidence>
<accession>A0A9J6DKA7</accession>
<dbReference type="Proteomes" id="UP000821866">
    <property type="component" value="Chromosome 7"/>
</dbReference>
<proteinExistence type="predicted"/>
<evidence type="ECO:0000313" key="2">
    <source>
        <dbReference type="Proteomes" id="UP000821866"/>
    </source>
</evidence>
<comment type="caution">
    <text evidence="1">The sequence shown here is derived from an EMBL/GenBank/DDBJ whole genome shotgun (WGS) entry which is preliminary data.</text>
</comment>
<reference evidence="1" key="1">
    <citation type="journal article" date="2020" name="Cell">
        <title>Large-Scale Comparative Analyses of Tick Genomes Elucidate Their Genetic Diversity and Vector Capacities.</title>
        <authorList>
            <consortium name="Tick Genome and Microbiome Consortium (TIGMIC)"/>
            <person name="Jia N."/>
            <person name="Wang J."/>
            <person name="Shi W."/>
            <person name="Du L."/>
            <person name="Sun Y."/>
            <person name="Zhan W."/>
            <person name="Jiang J.F."/>
            <person name="Wang Q."/>
            <person name="Zhang B."/>
            <person name="Ji P."/>
            <person name="Bell-Sakyi L."/>
            <person name="Cui X.M."/>
            <person name="Yuan T.T."/>
            <person name="Jiang B.G."/>
            <person name="Yang W.F."/>
            <person name="Lam T.T."/>
            <person name="Chang Q.C."/>
            <person name="Ding S.J."/>
            <person name="Wang X.J."/>
            <person name="Zhu J.G."/>
            <person name="Ruan X.D."/>
            <person name="Zhao L."/>
            <person name="Wei J.T."/>
            <person name="Ye R.Z."/>
            <person name="Que T.C."/>
            <person name="Du C.H."/>
            <person name="Zhou Y.H."/>
            <person name="Cheng J.X."/>
            <person name="Dai P.F."/>
            <person name="Guo W.B."/>
            <person name="Han X.H."/>
            <person name="Huang E.J."/>
            <person name="Li L.F."/>
            <person name="Wei W."/>
            <person name="Gao Y.C."/>
            <person name="Liu J.Z."/>
            <person name="Shao H.Z."/>
            <person name="Wang X."/>
            <person name="Wang C.C."/>
            <person name="Yang T.C."/>
            <person name="Huo Q.B."/>
            <person name="Li W."/>
            <person name="Chen H.Y."/>
            <person name="Chen S.E."/>
            <person name="Zhou L.G."/>
            <person name="Ni X.B."/>
            <person name="Tian J.H."/>
            <person name="Sheng Y."/>
            <person name="Liu T."/>
            <person name="Pan Y.S."/>
            <person name="Xia L.Y."/>
            <person name="Li J."/>
            <person name="Zhao F."/>
            <person name="Cao W.C."/>
        </authorList>
    </citation>
    <scope>NUCLEOTIDE SEQUENCE</scope>
    <source>
        <strain evidence="1">Rmic-2018</strain>
    </source>
</reference>
<reference evidence="1" key="2">
    <citation type="submission" date="2021-09" db="EMBL/GenBank/DDBJ databases">
        <authorList>
            <person name="Jia N."/>
            <person name="Wang J."/>
            <person name="Shi W."/>
            <person name="Du L."/>
            <person name="Sun Y."/>
            <person name="Zhan W."/>
            <person name="Jiang J."/>
            <person name="Wang Q."/>
            <person name="Zhang B."/>
            <person name="Ji P."/>
            <person name="Sakyi L.B."/>
            <person name="Cui X."/>
            <person name="Yuan T."/>
            <person name="Jiang B."/>
            <person name="Yang W."/>
            <person name="Lam T.T.-Y."/>
            <person name="Chang Q."/>
            <person name="Ding S."/>
            <person name="Wang X."/>
            <person name="Zhu J."/>
            <person name="Ruan X."/>
            <person name="Zhao L."/>
            <person name="Wei J."/>
            <person name="Que T."/>
            <person name="Du C."/>
            <person name="Cheng J."/>
            <person name="Dai P."/>
            <person name="Han X."/>
            <person name="Huang E."/>
            <person name="Gao Y."/>
            <person name="Liu J."/>
            <person name="Shao H."/>
            <person name="Ye R."/>
            <person name="Li L."/>
            <person name="Wei W."/>
            <person name="Wang X."/>
            <person name="Wang C."/>
            <person name="Huo Q."/>
            <person name="Li W."/>
            <person name="Guo W."/>
            <person name="Chen H."/>
            <person name="Chen S."/>
            <person name="Zhou L."/>
            <person name="Zhou L."/>
            <person name="Ni X."/>
            <person name="Tian J."/>
            <person name="Zhou Y."/>
            <person name="Sheng Y."/>
            <person name="Liu T."/>
            <person name="Pan Y."/>
            <person name="Xia L."/>
            <person name="Li J."/>
            <person name="Zhao F."/>
            <person name="Cao W."/>
        </authorList>
    </citation>
    <scope>NUCLEOTIDE SEQUENCE</scope>
    <source>
        <strain evidence="1">Rmic-2018</strain>
        <tissue evidence="1">Larvae</tissue>
    </source>
</reference>
<dbReference type="AlphaFoldDB" id="A0A9J6DKA7"/>
<keyword evidence="2" id="KW-1185">Reference proteome</keyword>
<organism evidence="1 2">
    <name type="scientific">Rhipicephalus microplus</name>
    <name type="common">Cattle tick</name>
    <name type="synonym">Boophilus microplus</name>
    <dbReference type="NCBI Taxonomy" id="6941"/>
    <lineage>
        <taxon>Eukaryota</taxon>
        <taxon>Metazoa</taxon>
        <taxon>Ecdysozoa</taxon>
        <taxon>Arthropoda</taxon>
        <taxon>Chelicerata</taxon>
        <taxon>Arachnida</taxon>
        <taxon>Acari</taxon>
        <taxon>Parasitiformes</taxon>
        <taxon>Ixodida</taxon>
        <taxon>Ixodoidea</taxon>
        <taxon>Ixodidae</taxon>
        <taxon>Rhipicephalinae</taxon>
        <taxon>Rhipicephalus</taxon>
        <taxon>Boophilus</taxon>
    </lineage>
</organism>
<dbReference type="VEuPathDB" id="VectorBase:LOC119174360"/>
<name>A0A9J6DKA7_RHIMP</name>
<protein>
    <submittedName>
        <fullName evidence="1">Uncharacterized protein</fullName>
    </submittedName>
</protein>